<evidence type="ECO:0000259" key="9">
    <source>
        <dbReference type="PROSITE" id="PS50004"/>
    </source>
</evidence>
<dbReference type="EC" id="3.1.4.11" evidence="3 8"/>
<dbReference type="InterPro" id="IPR000909">
    <property type="entry name" value="PLipase_C_PInositol-sp_X_dom"/>
</dbReference>
<gene>
    <name evidence="12" type="primary">LOC112280448</name>
    <name evidence="11" type="ORF">PHYPA_004711</name>
</gene>
<dbReference type="EnsemblPlants" id="Pp3c3_20420V3.2">
    <property type="protein sequence ID" value="Pp3c3_20420V3.2"/>
    <property type="gene ID" value="Pp3c3_20420"/>
</dbReference>
<dbReference type="PANTHER" id="PTHR10336:SF36">
    <property type="entry name" value="1-PHOSPHATIDYLINOSITOL 4,5-BISPHOSPHATE PHOSPHODIESTERASE BETA-4"/>
    <property type="match status" value="1"/>
</dbReference>
<dbReference type="SUPFAM" id="SSF49562">
    <property type="entry name" value="C2 domain (Calcium/lipid-binding domain, CaLB)"/>
    <property type="match status" value="1"/>
</dbReference>
<dbReference type="CDD" id="cd00275">
    <property type="entry name" value="C2_PLC_like"/>
    <property type="match status" value="1"/>
</dbReference>
<dbReference type="Gene3D" id="2.60.40.150">
    <property type="entry name" value="C2 domain"/>
    <property type="match status" value="1"/>
</dbReference>
<dbReference type="GO" id="GO:0005886">
    <property type="term" value="C:plasma membrane"/>
    <property type="evidence" value="ECO:0007669"/>
    <property type="project" value="UniProtKB-SubCell"/>
</dbReference>
<dbReference type="InterPro" id="IPR000008">
    <property type="entry name" value="C2_dom"/>
</dbReference>
<evidence type="ECO:0000313" key="12">
    <source>
        <dbReference type="EnsemblPlants" id="Pp3c3_20420V3.1"/>
    </source>
</evidence>
<keyword evidence="13" id="KW-1185">Reference proteome</keyword>
<dbReference type="Pfam" id="PF00168">
    <property type="entry name" value="C2"/>
    <property type="match status" value="1"/>
</dbReference>
<dbReference type="InterPro" id="IPR001192">
    <property type="entry name" value="PI-PLC_fam"/>
</dbReference>
<dbReference type="RefSeq" id="XP_024371731.1">
    <property type="nucleotide sequence ID" value="XM_024515963.2"/>
</dbReference>
<dbReference type="OrthoDB" id="269822at2759"/>
<dbReference type="InterPro" id="IPR035892">
    <property type="entry name" value="C2_domain_sf"/>
</dbReference>
<dbReference type="KEGG" id="ppp:112280448"/>
<dbReference type="PANTHER" id="PTHR10336">
    <property type="entry name" value="PHOSPHOINOSITIDE-SPECIFIC PHOSPHOLIPASE C FAMILY PROTEIN"/>
    <property type="match status" value="1"/>
</dbReference>
<evidence type="ECO:0000256" key="2">
    <source>
        <dbReference type="ARBA" id="ARBA00004202"/>
    </source>
</evidence>
<evidence type="ECO:0000256" key="6">
    <source>
        <dbReference type="ARBA" id="ARBA00023098"/>
    </source>
</evidence>
<evidence type="ECO:0000256" key="3">
    <source>
        <dbReference type="ARBA" id="ARBA00012368"/>
    </source>
</evidence>
<keyword evidence="4 8" id="KW-0378">Hydrolase</keyword>
<dbReference type="Gramene" id="Pp3c3_20420V3.2">
    <property type="protein sequence ID" value="Pp3c3_20420V3.2"/>
    <property type="gene ID" value="Pp3c3_20420"/>
</dbReference>
<dbReference type="GO" id="GO:0048015">
    <property type="term" value="P:phosphatidylinositol-mediated signaling"/>
    <property type="evidence" value="ECO:0000318"/>
    <property type="project" value="GO_Central"/>
</dbReference>
<evidence type="ECO:0000256" key="1">
    <source>
        <dbReference type="ARBA" id="ARBA00001195"/>
    </source>
</evidence>
<dbReference type="FunFam" id="2.60.40.150:FF:000328">
    <property type="entry name" value="Phosphoinositide phospholipase C"/>
    <property type="match status" value="1"/>
</dbReference>
<dbReference type="InterPro" id="IPR017946">
    <property type="entry name" value="PLC-like_Pdiesterase_TIM-brl"/>
</dbReference>
<dbReference type="PROSITE" id="PS50008">
    <property type="entry name" value="PIPLC_Y_DOMAIN"/>
    <property type="match status" value="1"/>
</dbReference>
<comment type="catalytic activity">
    <reaction evidence="1 8">
        <text>a 1,2-diacyl-sn-glycero-3-phospho-(1D-myo-inositol-4,5-bisphosphate) + H2O = 1D-myo-inositol 1,4,5-trisphosphate + a 1,2-diacyl-sn-glycerol + H(+)</text>
        <dbReference type="Rhea" id="RHEA:33179"/>
        <dbReference type="ChEBI" id="CHEBI:15377"/>
        <dbReference type="ChEBI" id="CHEBI:15378"/>
        <dbReference type="ChEBI" id="CHEBI:17815"/>
        <dbReference type="ChEBI" id="CHEBI:58456"/>
        <dbReference type="ChEBI" id="CHEBI:203600"/>
        <dbReference type="EC" id="3.1.4.11"/>
    </reaction>
</comment>
<dbReference type="OMA" id="FRCTDEY"/>
<evidence type="ECO:0000313" key="13">
    <source>
        <dbReference type="Proteomes" id="UP000006727"/>
    </source>
</evidence>
<accession>A0A2K1KVA1</accession>
<evidence type="ECO:0000256" key="5">
    <source>
        <dbReference type="ARBA" id="ARBA00022963"/>
    </source>
</evidence>
<dbReference type="PaxDb" id="3218-PP1S204_123V6.1"/>
<dbReference type="Gene3D" id="3.20.20.190">
    <property type="entry name" value="Phosphatidylinositol (PI) phosphodiesterase"/>
    <property type="match status" value="1"/>
</dbReference>
<dbReference type="PROSITE" id="PS50007">
    <property type="entry name" value="PIPLC_X_DOMAIN"/>
    <property type="match status" value="1"/>
</dbReference>
<feature type="domain" description="C2" evidence="9">
    <location>
        <begin position="478"/>
        <end position="602"/>
    </location>
</feature>
<evidence type="ECO:0000259" key="10">
    <source>
        <dbReference type="PROSITE" id="PS50008"/>
    </source>
</evidence>
<dbReference type="GO" id="GO:0004435">
    <property type="term" value="F:phosphatidylinositol-4,5-bisphosphate phospholipase C activity"/>
    <property type="evidence" value="ECO:0000318"/>
    <property type="project" value="GO_Central"/>
</dbReference>
<dbReference type="STRING" id="3218.A0A2K1KVA1"/>
<evidence type="ECO:0000256" key="4">
    <source>
        <dbReference type="ARBA" id="ARBA00022801"/>
    </source>
</evidence>
<dbReference type="PROSITE" id="PS50004">
    <property type="entry name" value="C2"/>
    <property type="match status" value="1"/>
</dbReference>
<comment type="subcellular location">
    <subcellularLocation>
        <location evidence="2">Cell membrane</location>
        <topology evidence="2">Peripheral membrane protein</topology>
    </subcellularLocation>
</comment>
<proteinExistence type="predicted"/>
<evidence type="ECO:0000256" key="8">
    <source>
        <dbReference type="RuleBase" id="RU361133"/>
    </source>
</evidence>
<name>A0A2K1KVA1_PHYPA</name>
<reference evidence="11 13" key="1">
    <citation type="journal article" date="2008" name="Science">
        <title>The Physcomitrella genome reveals evolutionary insights into the conquest of land by plants.</title>
        <authorList>
            <person name="Rensing S."/>
            <person name="Lang D."/>
            <person name="Zimmer A."/>
            <person name="Terry A."/>
            <person name="Salamov A."/>
            <person name="Shapiro H."/>
            <person name="Nishiyama T."/>
            <person name="Perroud P.-F."/>
            <person name="Lindquist E."/>
            <person name="Kamisugi Y."/>
            <person name="Tanahashi T."/>
            <person name="Sakakibara K."/>
            <person name="Fujita T."/>
            <person name="Oishi K."/>
            <person name="Shin-I T."/>
            <person name="Kuroki Y."/>
            <person name="Toyoda A."/>
            <person name="Suzuki Y."/>
            <person name="Hashimoto A."/>
            <person name="Yamaguchi K."/>
            <person name="Sugano A."/>
            <person name="Kohara Y."/>
            <person name="Fujiyama A."/>
            <person name="Anterola A."/>
            <person name="Aoki S."/>
            <person name="Ashton N."/>
            <person name="Barbazuk W.B."/>
            <person name="Barker E."/>
            <person name="Bennetzen J."/>
            <person name="Bezanilla M."/>
            <person name="Blankenship R."/>
            <person name="Cho S.H."/>
            <person name="Dutcher S."/>
            <person name="Estelle M."/>
            <person name="Fawcett J.A."/>
            <person name="Gundlach H."/>
            <person name="Hanada K."/>
            <person name="Heyl A."/>
            <person name="Hicks K.A."/>
            <person name="Hugh J."/>
            <person name="Lohr M."/>
            <person name="Mayer K."/>
            <person name="Melkozernov A."/>
            <person name="Murata T."/>
            <person name="Nelson D."/>
            <person name="Pils B."/>
            <person name="Prigge M."/>
            <person name="Reiss B."/>
            <person name="Renner T."/>
            <person name="Rombauts S."/>
            <person name="Rushton P."/>
            <person name="Sanderfoot A."/>
            <person name="Schween G."/>
            <person name="Shiu S.-H."/>
            <person name="Stueber K."/>
            <person name="Theodoulou F.L."/>
            <person name="Tu H."/>
            <person name="Van de Peer Y."/>
            <person name="Verrier P.J."/>
            <person name="Waters E."/>
            <person name="Wood A."/>
            <person name="Yang L."/>
            <person name="Cove D."/>
            <person name="Cuming A."/>
            <person name="Hasebe M."/>
            <person name="Lucas S."/>
            <person name="Mishler D.B."/>
            <person name="Reski R."/>
            <person name="Grigoriev I."/>
            <person name="Quatrano R.S."/>
            <person name="Boore J.L."/>
        </authorList>
    </citation>
    <scope>NUCLEOTIDE SEQUENCE [LARGE SCALE GENOMIC DNA]</scope>
    <source>
        <strain evidence="12 13">cv. Gransden 2004</strain>
    </source>
</reference>
<dbReference type="SUPFAM" id="SSF51695">
    <property type="entry name" value="PLC-like phosphodiesterases"/>
    <property type="match status" value="1"/>
</dbReference>
<reference evidence="12" key="3">
    <citation type="submission" date="2020-12" db="UniProtKB">
        <authorList>
            <consortium name="EnsemblPlants"/>
        </authorList>
    </citation>
    <scope>IDENTIFICATION</scope>
</reference>
<dbReference type="Gramene" id="Pp3c3_20420V3.1">
    <property type="protein sequence ID" value="Pp3c3_20420V3.1"/>
    <property type="gene ID" value="Pp3c3_20420"/>
</dbReference>
<dbReference type="SMART" id="SM00239">
    <property type="entry name" value="C2"/>
    <property type="match status" value="1"/>
</dbReference>
<sequence>MGTKDTMGCYCLAPHAVSPFSDCRAPDLVQEEFKKATGGNALMDSHALAIFLRENQGEEGVTDEEANIQIRSFLAVRAHSGRHKFPGMSQRHSKRELSGRQQPATLDISAFVKFLLNPESNGHQKFFNKGLKKQPTDDMTAPLSHYYIFASHNTYLTGNQLVSKCSTRPIVKALLNGCRVIELDCHDGKDGKIKVLHGGTLTKPVDFEDCIKEIKKHAFTASDYPVILTIESHLDQEHQKRAAMLLKEILGDMMFIPSPEHRPPIAFLSPEELKNRIIISDKPPGESVACQIKEEPETLDNLGSKSIPRTDDSDSEEDVQAKWERKMQRRQSKIAKNVALKVASMRCKDDENPSIAKIHEFEELLYIYCQKPKEMEARQVKGGPLVAGDRAIMANLAEPQLYRLIKEHPSSLTEFSKTNLGRVYPFGLRIDSSNANPTDAWSHGLQVAAINMQGHDRPVWISQAFFKRNGGCGYVKKPDFLLPGSTVDFKSLQPKLELTVKVLLGTDWHRHYDIFKKPDYFVKVAIHGFHDDEVKKRTEVKKRCSEPHWSEVFVFPLRVPELAILRLEVGEHDKFMRDDMVGQSCLPVTELRQGIRAVKLESKKGQPRNSKLLCDFSLCTLPRADLLI</sequence>
<dbReference type="Pfam" id="PF00388">
    <property type="entry name" value="PI-PLC-X"/>
    <property type="match status" value="1"/>
</dbReference>
<dbReference type="GeneID" id="112280448"/>
<feature type="domain" description="PI-PLC Y-box" evidence="10">
    <location>
        <begin position="393"/>
        <end position="481"/>
    </location>
</feature>
<dbReference type="InterPro" id="IPR001711">
    <property type="entry name" value="PLipase_C_Pinositol-sp_Y"/>
</dbReference>
<dbReference type="SMART" id="SM00148">
    <property type="entry name" value="PLCXc"/>
    <property type="match status" value="1"/>
</dbReference>
<keyword evidence="5 8" id="KW-0442">Lipid degradation</keyword>
<dbReference type="GO" id="GO:0016042">
    <property type="term" value="P:lipid catabolic process"/>
    <property type="evidence" value="ECO:0007669"/>
    <property type="project" value="UniProtKB-KW"/>
</dbReference>
<dbReference type="GO" id="GO:0051209">
    <property type="term" value="P:release of sequestered calcium ion into cytosol"/>
    <property type="evidence" value="ECO:0000318"/>
    <property type="project" value="GO_Central"/>
</dbReference>
<dbReference type="Proteomes" id="UP000006727">
    <property type="component" value="Chromosome 3"/>
</dbReference>
<evidence type="ECO:0000256" key="7">
    <source>
        <dbReference type="ARBA" id="ARBA00023224"/>
    </source>
</evidence>
<dbReference type="EnsemblPlants" id="Pp3c3_20420V3.1">
    <property type="protein sequence ID" value="Pp3c3_20420V3.1"/>
    <property type="gene ID" value="Pp3c3_20420"/>
</dbReference>
<dbReference type="Pfam" id="PF00387">
    <property type="entry name" value="PI-PLC-Y"/>
    <property type="match status" value="1"/>
</dbReference>
<protein>
    <recommendedName>
        <fullName evidence="3 8">Phosphoinositide phospholipase C</fullName>
        <ecNumber evidence="3 8">3.1.4.11</ecNumber>
    </recommendedName>
</protein>
<dbReference type="SMART" id="SM00149">
    <property type="entry name" value="PLCYc"/>
    <property type="match status" value="1"/>
</dbReference>
<keyword evidence="7" id="KW-0807">Transducer</keyword>
<dbReference type="EMBL" id="ABEU02000003">
    <property type="protein sequence ID" value="PNR57717.1"/>
    <property type="molecule type" value="Genomic_DNA"/>
</dbReference>
<keyword evidence="6 8" id="KW-0443">Lipid metabolism</keyword>
<evidence type="ECO:0000313" key="11">
    <source>
        <dbReference type="EMBL" id="PNR57717.1"/>
    </source>
</evidence>
<dbReference type="AlphaFoldDB" id="A0A2K1KVA1"/>
<dbReference type="PRINTS" id="PR00390">
    <property type="entry name" value="PHPHLIPASEC"/>
</dbReference>
<organism evidence="11">
    <name type="scientific">Physcomitrium patens</name>
    <name type="common">Spreading-leaved earth moss</name>
    <name type="synonym">Physcomitrella patens</name>
    <dbReference type="NCBI Taxonomy" id="3218"/>
    <lineage>
        <taxon>Eukaryota</taxon>
        <taxon>Viridiplantae</taxon>
        <taxon>Streptophyta</taxon>
        <taxon>Embryophyta</taxon>
        <taxon>Bryophyta</taxon>
        <taxon>Bryophytina</taxon>
        <taxon>Bryopsida</taxon>
        <taxon>Funariidae</taxon>
        <taxon>Funariales</taxon>
        <taxon>Funariaceae</taxon>
        <taxon>Physcomitrium</taxon>
    </lineage>
</organism>
<reference evidence="11 13" key="2">
    <citation type="journal article" date="2018" name="Plant J.">
        <title>The Physcomitrella patens chromosome-scale assembly reveals moss genome structure and evolution.</title>
        <authorList>
            <person name="Lang D."/>
            <person name="Ullrich K.K."/>
            <person name="Murat F."/>
            <person name="Fuchs J."/>
            <person name="Jenkins J."/>
            <person name="Haas F.B."/>
            <person name="Piednoel M."/>
            <person name="Gundlach H."/>
            <person name="Van Bel M."/>
            <person name="Meyberg R."/>
            <person name="Vives C."/>
            <person name="Morata J."/>
            <person name="Symeonidi A."/>
            <person name="Hiss M."/>
            <person name="Muchero W."/>
            <person name="Kamisugi Y."/>
            <person name="Saleh O."/>
            <person name="Blanc G."/>
            <person name="Decker E.L."/>
            <person name="van Gessel N."/>
            <person name="Grimwood J."/>
            <person name="Hayes R.D."/>
            <person name="Graham S.W."/>
            <person name="Gunter L.E."/>
            <person name="McDaniel S.F."/>
            <person name="Hoernstein S.N.W."/>
            <person name="Larsson A."/>
            <person name="Li F.W."/>
            <person name="Perroud P.F."/>
            <person name="Phillips J."/>
            <person name="Ranjan P."/>
            <person name="Rokshar D.S."/>
            <person name="Rothfels C.J."/>
            <person name="Schneider L."/>
            <person name="Shu S."/>
            <person name="Stevenson D.W."/>
            <person name="Thummler F."/>
            <person name="Tillich M."/>
            <person name="Villarreal Aguilar J.C."/>
            <person name="Widiez T."/>
            <person name="Wong G.K."/>
            <person name="Wymore A."/>
            <person name="Zhang Y."/>
            <person name="Zimmer A.D."/>
            <person name="Quatrano R.S."/>
            <person name="Mayer K.F.X."/>
            <person name="Goodstein D."/>
            <person name="Casacuberta J.M."/>
            <person name="Vandepoele K."/>
            <person name="Reski R."/>
            <person name="Cuming A.C."/>
            <person name="Tuskan G.A."/>
            <person name="Maumus F."/>
            <person name="Salse J."/>
            <person name="Schmutz J."/>
            <person name="Rensing S.A."/>
        </authorList>
    </citation>
    <scope>NUCLEOTIDE SEQUENCE [LARGE SCALE GENOMIC DNA]</scope>
    <source>
        <strain evidence="12 13">cv. Gransden 2004</strain>
    </source>
</reference>